<dbReference type="AlphaFoldDB" id="A0A0V1LR89"/>
<keyword evidence="1" id="KW-0472">Membrane</keyword>
<name>A0A0V1LR89_9BILA</name>
<keyword evidence="1" id="KW-0812">Transmembrane</keyword>
<proteinExistence type="predicted"/>
<accession>A0A0V1LR89</accession>
<dbReference type="Proteomes" id="UP000054721">
    <property type="component" value="Unassembled WGS sequence"/>
</dbReference>
<keyword evidence="1" id="KW-1133">Transmembrane helix</keyword>
<reference evidence="2 3" key="1">
    <citation type="submission" date="2015-05" db="EMBL/GenBank/DDBJ databases">
        <title>Evolution of Trichinella species and genotypes.</title>
        <authorList>
            <person name="Korhonen P.K."/>
            <person name="Edoardo P."/>
            <person name="Giuseppe L.R."/>
            <person name="Gasser R.B."/>
        </authorList>
    </citation>
    <scope>NUCLEOTIDE SEQUENCE [LARGE SCALE GENOMIC DNA]</scope>
    <source>
        <strain evidence="2">ISS10</strain>
    </source>
</reference>
<protein>
    <submittedName>
        <fullName evidence="2">Uncharacterized protein</fullName>
    </submittedName>
</protein>
<gene>
    <name evidence="2" type="ORF">T02_249</name>
</gene>
<organism evidence="2 3">
    <name type="scientific">Trichinella nativa</name>
    <dbReference type="NCBI Taxonomy" id="6335"/>
    <lineage>
        <taxon>Eukaryota</taxon>
        <taxon>Metazoa</taxon>
        <taxon>Ecdysozoa</taxon>
        <taxon>Nematoda</taxon>
        <taxon>Enoplea</taxon>
        <taxon>Dorylaimia</taxon>
        <taxon>Trichinellida</taxon>
        <taxon>Trichinellidae</taxon>
        <taxon>Trichinella</taxon>
    </lineage>
</organism>
<dbReference type="EMBL" id="JYDW01000013">
    <property type="protein sequence ID" value="KRZ61940.1"/>
    <property type="molecule type" value="Genomic_DNA"/>
</dbReference>
<feature type="transmembrane region" description="Helical" evidence="1">
    <location>
        <begin position="16"/>
        <end position="46"/>
    </location>
</feature>
<comment type="caution">
    <text evidence="2">The sequence shown here is derived from an EMBL/GenBank/DDBJ whole genome shotgun (WGS) entry which is preliminary data.</text>
</comment>
<sequence>MELEYSTRITVIFKRLYMIILFLIVQIQVFTALLALFVVVIFSFVLNVTFHSLYHRIAKDITSEEKRISSNPPVSASTALEQYWTNNNPLFEMWQFFSF</sequence>
<evidence type="ECO:0000256" key="1">
    <source>
        <dbReference type="SAM" id="Phobius"/>
    </source>
</evidence>
<evidence type="ECO:0000313" key="3">
    <source>
        <dbReference type="Proteomes" id="UP000054721"/>
    </source>
</evidence>
<keyword evidence="3" id="KW-1185">Reference proteome</keyword>
<evidence type="ECO:0000313" key="2">
    <source>
        <dbReference type="EMBL" id="KRZ61940.1"/>
    </source>
</evidence>